<dbReference type="Proteomes" id="UP000198901">
    <property type="component" value="Unassembled WGS sequence"/>
</dbReference>
<dbReference type="AlphaFoldDB" id="A0A1G9YC05"/>
<organism evidence="2 3">
    <name type="scientific">Siphonobacter aquaeclarae</name>
    <dbReference type="NCBI Taxonomy" id="563176"/>
    <lineage>
        <taxon>Bacteria</taxon>
        <taxon>Pseudomonadati</taxon>
        <taxon>Bacteroidota</taxon>
        <taxon>Cytophagia</taxon>
        <taxon>Cytophagales</taxon>
        <taxon>Cytophagaceae</taxon>
        <taxon>Siphonobacter</taxon>
    </lineage>
</organism>
<evidence type="ECO:0000256" key="1">
    <source>
        <dbReference type="SAM" id="Phobius"/>
    </source>
</evidence>
<keyword evidence="3" id="KW-1185">Reference proteome</keyword>
<reference evidence="2 3" key="1">
    <citation type="submission" date="2016-10" db="EMBL/GenBank/DDBJ databases">
        <authorList>
            <person name="de Groot N.N."/>
        </authorList>
    </citation>
    <scope>NUCLEOTIDE SEQUENCE [LARGE SCALE GENOMIC DNA]</scope>
    <source>
        <strain evidence="2 3">DSM 21668</strain>
    </source>
</reference>
<dbReference type="EMBL" id="FNGS01000012">
    <property type="protein sequence ID" value="SDN05943.1"/>
    <property type="molecule type" value="Genomic_DNA"/>
</dbReference>
<keyword evidence="1" id="KW-0812">Transmembrane</keyword>
<feature type="transmembrane region" description="Helical" evidence="1">
    <location>
        <begin position="66"/>
        <end position="90"/>
    </location>
</feature>
<evidence type="ECO:0000313" key="2">
    <source>
        <dbReference type="EMBL" id="SDN05943.1"/>
    </source>
</evidence>
<keyword evidence="1" id="KW-0472">Membrane</keyword>
<dbReference type="OrthoDB" id="954677at2"/>
<accession>A0A1G9YC05</accession>
<dbReference type="RefSeq" id="WP_093208926.1">
    <property type="nucleotide sequence ID" value="NZ_FNGS01000012.1"/>
</dbReference>
<gene>
    <name evidence="2" type="ORF">SAMN04488090_4877</name>
</gene>
<feature type="transmembrane region" description="Helical" evidence="1">
    <location>
        <begin position="111"/>
        <end position="133"/>
    </location>
</feature>
<dbReference type="STRING" id="563176.SAMN04488090_4877"/>
<proteinExistence type="predicted"/>
<evidence type="ECO:0000313" key="3">
    <source>
        <dbReference type="Proteomes" id="UP000198901"/>
    </source>
</evidence>
<name>A0A1G9YC05_9BACT</name>
<keyword evidence="1" id="KW-1133">Transmembrane helix</keyword>
<protein>
    <submittedName>
        <fullName evidence="2">Uncharacterized protein</fullName>
    </submittedName>
</protein>
<feature type="transmembrane region" description="Helical" evidence="1">
    <location>
        <begin position="139"/>
        <end position="157"/>
    </location>
</feature>
<sequence>MNLDDLKSGWQQASDPKKEETLRQMMVTHPSVRRIRIKLLIEVLAMAVLLALYYDAFDGAQKPLYANVLLVVSALCYLLTDLAGLFVLALPDAGTGLRESLVRYLTSLRRFSLLAQGAAIAYAAGLLVFFASVVPPEKYGFLALAGGLLLVPFYFSARQWQGHLKQVQATLLSFGE</sequence>
<feature type="transmembrane region" description="Helical" evidence="1">
    <location>
        <begin position="35"/>
        <end position="54"/>
    </location>
</feature>